<sequence length="62" mass="6955">MCCRKLARCRSSPAVTASGTWNFRWKRSLAGGSGLAGLGFLRWIVFSSICVREGFRKTHFET</sequence>
<gene>
    <name evidence="1" type="ORF">JYU34_006171</name>
</gene>
<evidence type="ECO:0000313" key="1">
    <source>
        <dbReference type="EMBL" id="KAG7308901.1"/>
    </source>
</evidence>
<dbReference type="Proteomes" id="UP000823941">
    <property type="component" value="Chromosome 8"/>
</dbReference>
<organism evidence="1 2">
    <name type="scientific">Plutella xylostella</name>
    <name type="common">Diamondback moth</name>
    <name type="synonym">Plutella maculipennis</name>
    <dbReference type="NCBI Taxonomy" id="51655"/>
    <lineage>
        <taxon>Eukaryota</taxon>
        <taxon>Metazoa</taxon>
        <taxon>Ecdysozoa</taxon>
        <taxon>Arthropoda</taxon>
        <taxon>Hexapoda</taxon>
        <taxon>Insecta</taxon>
        <taxon>Pterygota</taxon>
        <taxon>Neoptera</taxon>
        <taxon>Endopterygota</taxon>
        <taxon>Lepidoptera</taxon>
        <taxon>Glossata</taxon>
        <taxon>Ditrysia</taxon>
        <taxon>Yponomeutoidea</taxon>
        <taxon>Plutellidae</taxon>
        <taxon>Plutella</taxon>
    </lineage>
</organism>
<proteinExistence type="predicted"/>
<name>A0ABQ7QV68_PLUXY</name>
<comment type="caution">
    <text evidence="1">The sequence shown here is derived from an EMBL/GenBank/DDBJ whole genome shotgun (WGS) entry which is preliminary data.</text>
</comment>
<accession>A0ABQ7QV68</accession>
<keyword evidence="2" id="KW-1185">Reference proteome</keyword>
<evidence type="ECO:0000313" key="2">
    <source>
        <dbReference type="Proteomes" id="UP000823941"/>
    </source>
</evidence>
<protein>
    <submittedName>
        <fullName evidence="1">Uncharacterized protein</fullName>
    </submittedName>
</protein>
<dbReference type="EMBL" id="JAHIBW010000008">
    <property type="protein sequence ID" value="KAG7308901.1"/>
    <property type="molecule type" value="Genomic_DNA"/>
</dbReference>
<reference evidence="1 2" key="1">
    <citation type="submission" date="2021-06" db="EMBL/GenBank/DDBJ databases">
        <title>A haploid diamondback moth (Plutella xylostella L.) genome assembly resolves 31 chromosomes and identifies a diamide resistance mutation.</title>
        <authorList>
            <person name="Ward C.M."/>
            <person name="Perry K.D."/>
            <person name="Baker G."/>
            <person name="Powis K."/>
            <person name="Heckel D.G."/>
            <person name="Baxter S.W."/>
        </authorList>
    </citation>
    <scope>NUCLEOTIDE SEQUENCE [LARGE SCALE GENOMIC DNA]</scope>
    <source>
        <strain evidence="1 2">LV</strain>
        <tissue evidence="1">Single pupa</tissue>
    </source>
</reference>